<comment type="similarity">
    <text evidence="1">Belongs to the AfsR/DnrI/RedD regulatory family.</text>
</comment>
<dbReference type="InterPro" id="IPR005158">
    <property type="entry name" value="BTAD"/>
</dbReference>
<dbReference type="InterPro" id="IPR051677">
    <property type="entry name" value="AfsR-DnrI-RedD_regulator"/>
</dbReference>
<proteinExistence type="inferred from homology"/>
<dbReference type="InterPro" id="IPR016032">
    <property type="entry name" value="Sig_transdc_resp-reg_C-effctor"/>
</dbReference>
<organism evidence="8 9">
    <name type="scientific">Terrabacter terrigena</name>
    <dbReference type="NCBI Taxonomy" id="574718"/>
    <lineage>
        <taxon>Bacteria</taxon>
        <taxon>Bacillati</taxon>
        <taxon>Actinomycetota</taxon>
        <taxon>Actinomycetes</taxon>
        <taxon>Micrococcales</taxon>
        <taxon>Intrasporangiaceae</taxon>
        <taxon>Terrabacter</taxon>
    </lineage>
</organism>
<keyword evidence="2" id="KW-0805">Transcription regulation</keyword>
<dbReference type="Pfam" id="PF03704">
    <property type="entry name" value="BTAD"/>
    <property type="match status" value="1"/>
</dbReference>
<dbReference type="RefSeq" id="WP_386051992.1">
    <property type="nucleotide sequence ID" value="NZ_JBHTKH010000003.1"/>
</dbReference>
<sequence>MSAVVSGVIDVREPIAVQVLGGVSVRVDDRDMGPRDIGGTKVRHLLLALLFADGVPVPKDELISMLWPGERRSACGATLETYVCQLRKRLRPAGAPRWSPIETGSGCYRLDADVVDLDLHRHRRLVEHALSRVDSEAAVLQLRSSFSELLRPFLPGEGDAAWLEDARWRHGRQVRSWLVAAAEKVVDVAPADAAVWARAAIDHDPLDEGAWWALLRSAEVQGRHADALRSYEECRRQLARELGCQPGPRLQGIYTRLLGGPSESAPDLAQLIESVIRLYVTVSGEPTAVAAGLPTPLHGVGPSVEEARRNIDALLRGLSRSHAVASPDASSRVRPISGGRRPASSISSSRLQTAVLTR</sequence>
<evidence type="ECO:0000313" key="9">
    <source>
        <dbReference type="Proteomes" id="UP001597046"/>
    </source>
</evidence>
<feature type="region of interest" description="Disordered" evidence="6">
    <location>
        <begin position="324"/>
        <end position="358"/>
    </location>
</feature>
<feature type="DNA-binding region" description="OmpR/PhoB-type" evidence="5">
    <location>
        <begin position="6"/>
        <end position="112"/>
    </location>
</feature>
<keyword evidence="9" id="KW-1185">Reference proteome</keyword>
<evidence type="ECO:0000256" key="5">
    <source>
        <dbReference type="PROSITE-ProRule" id="PRU01091"/>
    </source>
</evidence>
<keyword evidence="3 5" id="KW-0238">DNA-binding</keyword>
<name>A0ABW3MY83_9MICO</name>
<evidence type="ECO:0000259" key="7">
    <source>
        <dbReference type="PROSITE" id="PS51755"/>
    </source>
</evidence>
<dbReference type="Gene3D" id="1.10.10.10">
    <property type="entry name" value="Winged helix-like DNA-binding domain superfamily/Winged helix DNA-binding domain"/>
    <property type="match status" value="1"/>
</dbReference>
<dbReference type="SUPFAM" id="SSF46894">
    <property type="entry name" value="C-terminal effector domain of the bipartite response regulators"/>
    <property type="match status" value="1"/>
</dbReference>
<dbReference type="InterPro" id="IPR011990">
    <property type="entry name" value="TPR-like_helical_dom_sf"/>
</dbReference>
<keyword evidence="4" id="KW-0804">Transcription</keyword>
<reference evidence="9" key="1">
    <citation type="journal article" date="2019" name="Int. J. Syst. Evol. Microbiol.">
        <title>The Global Catalogue of Microorganisms (GCM) 10K type strain sequencing project: providing services to taxonomists for standard genome sequencing and annotation.</title>
        <authorList>
            <consortium name="The Broad Institute Genomics Platform"/>
            <consortium name="The Broad Institute Genome Sequencing Center for Infectious Disease"/>
            <person name="Wu L."/>
            <person name="Ma J."/>
        </authorList>
    </citation>
    <scope>NUCLEOTIDE SEQUENCE [LARGE SCALE GENOMIC DNA]</scope>
    <source>
        <strain evidence="9">CCUG 57508</strain>
    </source>
</reference>
<evidence type="ECO:0000313" key="8">
    <source>
        <dbReference type="EMBL" id="MFD1054100.1"/>
    </source>
</evidence>
<dbReference type="PROSITE" id="PS51755">
    <property type="entry name" value="OMPR_PHOB"/>
    <property type="match status" value="1"/>
</dbReference>
<dbReference type="Gene3D" id="1.25.40.10">
    <property type="entry name" value="Tetratricopeptide repeat domain"/>
    <property type="match status" value="1"/>
</dbReference>
<dbReference type="PANTHER" id="PTHR35807">
    <property type="entry name" value="TRANSCRIPTIONAL REGULATOR REDD-RELATED"/>
    <property type="match status" value="1"/>
</dbReference>
<dbReference type="SUPFAM" id="SSF48452">
    <property type="entry name" value="TPR-like"/>
    <property type="match status" value="1"/>
</dbReference>
<evidence type="ECO:0000256" key="2">
    <source>
        <dbReference type="ARBA" id="ARBA00023015"/>
    </source>
</evidence>
<evidence type="ECO:0000256" key="3">
    <source>
        <dbReference type="ARBA" id="ARBA00023125"/>
    </source>
</evidence>
<accession>A0ABW3MY83</accession>
<dbReference type="Proteomes" id="UP001597046">
    <property type="component" value="Unassembled WGS sequence"/>
</dbReference>
<evidence type="ECO:0000256" key="6">
    <source>
        <dbReference type="SAM" id="MobiDB-lite"/>
    </source>
</evidence>
<dbReference type="SMART" id="SM01043">
    <property type="entry name" value="BTAD"/>
    <property type="match status" value="1"/>
</dbReference>
<evidence type="ECO:0000256" key="4">
    <source>
        <dbReference type="ARBA" id="ARBA00023163"/>
    </source>
</evidence>
<dbReference type="PANTHER" id="PTHR35807:SF1">
    <property type="entry name" value="TRANSCRIPTIONAL REGULATOR REDD"/>
    <property type="match status" value="1"/>
</dbReference>
<dbReference type="InterPro" id="IPR001867">
    <property type="entry name" value="OmpR/PhoB-type_DNA-bd"/>
</dbReference>
<evidence type="ECO:0000256" key="1">
    <source>
        <dbReference type="ARBA" id="ARBA00005820"/>
    </source>
</evidence>
<protein>
    <submittedName>
        <fullName evidence="8">BTAD domain-containing putative transcriptional regulator</fullName>
    </submittedName>
</protein>
<dbReference type="EMBL" id="JBHTKH010000003">
    <property type="protein sequence ID" value="MFD1054100.1"/>
    <property type="molecule type" value="Genomic_DNA"/>
</dbReference>
<dbReference type="InterPro" id="IPR036388">
    <property type="entry name" value="WH-like_DNA-bd_sf"/>
</dbReference>
<gene>
    <name evidence="8" type="ORF">ACFQ2V_07270</name>
</gene>
<feature type="compositionally biased region" description="Polar residues" evidence="6">
    <location>
        <begin position="344"/>
        <end position="358"/>
    </location>
</feature>
<feature type="domain" description="OmpR/PhoB-type" evidence="7">
    <location>
        <begin position="6"/>
        <end position="112"/>
    </location>
</feature>
<comment type="caution">
    <text evidence="8">The sequence shown here is derived from an EMBL/GenBank/DDBJ whole genome shotgun (WGS) entry which is preliminary data.</text>
</comment>